<keyword evidence="3" id="KW-1185">Reference proteome</keyword>
<evidence type="ECO:0000313" key="3">
    <source>
        <dbReference type="Proteomes" id="UP000187609"/>
    </source>
</evidence>
<dbReference type="InterPro" id="IPR013187">
    <property type="entry name" value="F-box-assoc_dom_typ3"/>
</dbReference>
<dbReference type="InterPro" id="IPR011043">
    <property type="entry name" value="Gal_Oxase/kelch_b-propeller"/>
</dbReference>
<dbReference type="PANTHER" id="PTHR31672:SF13">
    <property type="entry name" value="F-BOX PROTEIN CPR30-LIKE"/>
    <property type="match status" value="1"/>
</dbReference>
<dbReference type="AlphaFoldDB" id="A0A1J6HYL7"/>
<dbReference type="Gramene" id="OIS97379">
    <property type="protein sequence ID" value="OIS97379"/>
    <property type="gene ID" value="A4A49_12430"/>
</dbReference>
<dbReference type="OMA" id="LWRRLEC"/>
<evidence type="ECO:0000313" key="2">
    <source>
        <dbReference type="EMBL" id="OIS97379.1"/>
    </source>
</evidence>
<feature type="domain" description="F-box" evidence="1">
    <location>
        <begin position="3"/>
        <end position="49"/>
    </location>
</feature>
<dbReference type="SUPFAM" id="SSF50965">
    <property type="entry name" value="Galactose oxidase, central domain"/>
    <property type="match status" value="1"/>
</dbReference>
<sequence>MAMSKAKTLPEEMILDILSLLPAKFIGQFRCVSKQWRNLLSDPQFIKAHHIIHAHKKEEKLIYISVSHVLHIITFNHNPQNGTDAISRKLNFPELPDNWLRVIGSCNGLVLVVNRQKIKYLFNPTTLKYHRIPKFHLALPAAGTCTMSGLGYDFGTDDYKVVTLSRYIGYEWTVDSTFIDVYSVRMGLWRRLECIPHDHIAHHDLTHADGSGVLVNGALHWVARKAPMLQYSSIIVAFDLTSETFSEVPSPTVFGKGNLGCYNLVALRGCLCMYITHGANEVELWIMREYRVEESWTEFRFKGPNSVNGFIPLCLMSNDDVVLSEVIGEKLIICNMKEDQWRDMMVDGITSMLKRTGYFMESLDTLLVDAIL</sequence>
<dbReference type="InterPro" id="IPR036047">
    <property type="entry name" value="F-box-like_dom_sf"/>
</dbReference>
<dbReference type="CDD" id="cd22157">
    <property type="entry name" value="F-box_AtFBW1-like"/>
    <property type="match status" value="1"/>
</dbReference>
<dbReference type="InterPro" id="IPR050796">
    <property type="entry name" value="SCF_F-box_component"/>
</dbReference>
<comment type="caution">
    <text evidence="2">The sequence shown here is derived from an EMBL/GenBank/DDBJ whole genome shotgun (WGS) entry which is preliminary data.</text>
</comment>
<dbReference type="Pfam" id="PF08268">
    <property type="entry name" value="FBA_3"/>
    <property type="match status" value="1"/>
</dbReference>
<dbReference type="KEGG" id="nau:109234618"/>
<proteinExistence type="predicted"/>
<gene>
    <name evidence="2" type="primary">CPR30_6</name>
    <name evidence="2" type="ORF">A4A49_12430</name>
</gene>
<dbReference type="EMBL" id="MJEQ01037193">
    <property type="protein sequence ID" value="OIS97379.1"/>
    <property type="molecule type" value="Genomic_DNA"/>
</dbReference>
<dbReference type="Gene3D" id="1.20.1280.50">
    <property type="match status" value="1"/>
</dbReference>
<dbReference type="SMART" id="SM00256">
    <property type="entry name" value="FBOX"/>
    <property type="match status" value="1"/>
</dbReference>
<dbReference type="GeneID" id="109234618"/>
<dbReference type="PANTHER" id="PTHR31672">
    <property type="entry name" value="BNACNNG10540D PROTEIN"/>
    <property type="match status" value="1"/>
</dbReference>
<dbReference type="STRING" id="49451.A0A1J6HYL7"/>
<name>A0A1J6HYL7_NICAT</name>
<organism evidence="2 3">
    <name type="scientific">Nicotiana attenuata</name>
    <name type="common">Coyote tobacco</name>
    <dbReference type="NCBI Taxonomy" id="49451"/>
    <lineage>
        <taxon>Eukaryota</taxon>
        <taxon>Viridiplantae</taxon>
        <taxon>Streptophyta</taxon>
        <taxon>Embryophyta</taxon>
        <taxon>Tracheophyta</taxon>
        <taxon>Spermatophyta</taxon>
        <taxon>Magnoliopsida</taxon>
        <taxon>eudicotyledons</taxon>
        <taxon>Gunneridae</taxon>
        <taxon>Pentapetalae</taxon>
        <taxon>asterids</taxon>
        <taxon>lamiids</taxon>
        <taxon>Solanales</taxon>
        <taxon>Solanaceae</taxon>
        <taxon>Nicotianoideae</taxon>
        <taxon>Nicotianeae</taxon>
        <taxon>Nicotiana</taxon>
    </lineage>
</organism>
<evidence type="ECO:0000259" key="1">
    <source>
        <dbReference type="PROSITE" id="PS50181"/>
    </source>
</evidence>
<dbReference type="Proteomes" id="UP000187609">
    <property type="component" value="Unassembled WGS sequence"/>
</dbReference>
<dbReference type="Pfam" id="PF00646">
    <property type="entry name" value="F-box"/>
    <property type="match status" value="1"/>
</dbReference>
<dbReference type="SUPFAM" id="SSF81383">
    <property type="entry name" value="F-box domain"/>
    <property type="match status" value="1"/>
</dbReference>
<dbReference type="PROSITE" id="PS50181">
    <property type="entry name" value="FBOX"/>
    <property type="match status" value="1"/>
</dbReference>
<dbReference type="InterPro" id="IPR017451">
    <property type="entry name" value="F-box-assoc_interact_dom"/>
</dbReference>
<accession>A0A1J6HYL7</accession>
<dbReference type="NCBIfam" id="TIGR01640">
    <property type="entry name" value="F_box_assoc_1"/>
    <property type="match status" value="1"/>
</dbReference>
<reference evidence="2" key="1">
    <citation type="submission" date="2016-11" db="EMBL/GenBank/DDBJ databases">
        <title>The genome of Nicotiana attenuata.</title>
        <authorList>
            <person name="Xu S."/>
            <person name="Brockmoeller T."/>
            <person name="Gaquerel E."/>
            <person name="Navarro A."/>
            <person name="Kuhl H."/>
            <person name="Gase K."/>
            <person name="Ling Z."/>
            <person name="Zhou W."/>
            <person name="Kreitzer C."/>
            <person name="Stanke M."/>
            <person name="Tang H."/>
            <person name="Lyons E."/>
            <person name="Pandey P."/>
            <person name="Pandey S.P."/>
            <person name="Timmermann B."/>
            <person name="Baldwin I.T."/>
        </authorList>
    </citation>
    <scope>NUCLEOTIDE SEQUENCE [LARGE SCALE GENOMIC DNA]</scope>
    <source>
        <strain evidence="2">UT</strain>
    </source>
</reference>
<dbReference type="InterPro" id="IPR001810">
    <property type="entry name" value="F-box_dom"/>
</dbReference>
<protein>
    <submittedName>
        <fullName evidence="2">F-box protein cpr30</fullName>
    </submittedName>
</protein>